<proteinExistence type="predicted"/>
<gene>
    <name evidence="1" type="ORF">TSPI_08709</name>
</gene>
<name>A0ABR3KAF8_TRISP</name>
<accession>A0ABR3KAF8</accession>
<evidence type="ECO:0000313" key="2">
    <source>
        <dbReference type="Proteomes" id="UP001558632"/>
    </source>
</evidence>
<organism evidence="1 2">
    <name type="scientific">Trichinella spiralis</name>
    <name type="common">Trichina worm</name>
    <dbReference type="NCBI Taxonomy" id="6334"/>
    <lineage>
        <taxon>Eukaryota</taxon>
        <taxon>Metazoa</taxon>
        <taxon>Ecdysozoa</taxon>
        <taxon>Nematoda</taxon>
        <taxon>Enoplea</taxon>
        <taxon>Dorylaimia</taxon>
        <taxon>Trichinellida</taxon>
        <taxon>Trichinellidae</taxon>
        <taxon>Trichinella</taxon>
    </lineage>
</organism>
<keyword evidence="2" id="KW-1185">Reference proteome</keyword>
<comment type="caution">
    <text evidence="1">The sequence shown here is derived from an EMBL/GenBank/DDBJ whole genome shotgun (WGS) entry which is preliminary data.</text>
</comment>
<protein>
    <submittedName>
        <fullName evidence="1">Pentatricopeptide repeat-containing protein</fullName>
    </submittedName>
</protein>
<evidence type="ECO:0000313" key="1">
    <source>
        <dbReference type="EMBL" id="KAL1233635.1"/>
    </source>
</evidence>
<sequence length="94" mass="10651">MFCVVLRKKGDGAQIRRVYQLGALQQGVFKEQVGTEHRLRLSNDFILLLYVASSGRAGTAVRIRMLLRWTTLNFTPGVEQTQYIVLAKWAPVPC</sequence>
<reference evidence="1 2" key="1">
    <citation type="submission" date="2024-07" db="EMBL/GenBank/DDBJ databases">
        <title>Enhanced genomic and transcriptomic resources for Trichinella pseudospiralis and T. spiralis underpin the discovery of pronounced molecular differences between stages and species.</title>
        <authorList>
            <person name="Pasi K.K."/>
            <person name="La Rosa G."/>
            <person name="Gomez-Morales M.A."/>
            <person name="Tosini F."/>
            <person name="Sumanam S."/>
            <person name="Young N.D."/>
            <person name="Chang B.C."/>
            <person name="Robin G.B."/>
        </authorList>
    </citation>
    <scope>NUCLEOTIDE SEQUENCE [LARGE SCALE GENOMIC DNA]</scope>
    <source>
        <strain evidence="1">ISS534</strain>
    </source>
</reference>
<dbReference type="EMBL" id="JBEUSY010000432">
    <property type="protein sequence ID" value="KAL1233635.1"/>
    <property type="molecule type" value="Genomic_DNA"/>
</dbReference>
<dbReference type="Proteomes" id="UP001558632">
    <property type="component" value="Unassembled WGS sequence"/>
</dbReference>